<proteinExistence type="predicted"/>
<name>A0A835CI48_9FABA</name>
<evidence type="ECO:0000313" key="3">
    <source>
        <dbReference type="Proteomes" id="UP000634136"/>
    </source>
</evidence>
<gene>
    <name evidence="2" type="ORF">G2W53_004504</name>
</gene>
<keyword evidence="3" id="KW-1185">Reference proteome</keyword>
<comment type="caution">
    <text evidence="2">The sequence shown here is derived from an EMBL/GenBank/DDBJ whole genome shotgun (WGS) entry which is preliminary data.</text>
</comment>
<evidence type="ECO:0000313" key="2">
    <source>
        <dbReference type="EMBL" id="KAF7842206.1"/>
    </source>
</evidence>
<dbReference type="EMBL" id="JAAIUW010000002">
    <property type="protein sequence ID" value="KAF7842206.1"/>
    <property type="molecule type" value="Genomic_DNA"/>
</dbReference>
<dbReference type="Proteomes" id="UP000634136">
    <property type="component" value="Unassembled WGS sequence"/>
</dbReference>
<accession>A0A835CI48</accession>
<feature type="compositionally biased region" description="Basic residues" evidence="1">
    <location>
        <begin position="39"/>
        <end position="49"/>
    </location>
</feature>
<protein>
    <submittedName>
        <fullName evidence="2">Uncharacterized protein</fullName>
    </submittedName>
</protein>
<organism evidence="2 3">
    <name type="scientific">Senna tora</name>
    <dbReference type="NCBI Taxonomy" id="362788"/>
    <lineage>
        <taxon>Eukaryota</taxon>
        <taxon>Viridiplantae</taxon>
        <taxon>Streptophyta</taxon>
        <taxon>Embryophyta</taxon>
        <taxon>Tracheophyta</taxon>
        <taxon>Spermatophyta</taxon>
        <taxon>Magnoliopsida</taxon>
        <taxon>eudicotyledons</taxon>
        <taxon>Gunneridae</taxon>
        <taxon>Pentapetalae</taxon>
        <taxon>rosids</taxon>
        <taxon>fabids</taxon>
        <taxon>Fabales</taxon>
        <taxon>Fabaceae</taxon>
        <taxon>Caesalpinioideae</taxon>
        <taxon>Cassia clade</taxon>
        <taxon>Senna</taxon>
    </lineage>
</organism>
<evidence type="ECO:0000256" key="1">
    <source>
        <dbReference type="SAM" id="MobiDB-lite"/>
    </source>
</evidence>
<dbReference type="AlphaFoldDB" id="A0A835CI48"/>
<sequence>MLAPNTASNLWKINPFEGSMQHQIPWPRDCVAETSHCRPQPHHPRKQAHRLSSTP</sequence>
<reference evidence="2" key="1">
    <citation type="submission" date="2020-09" db="EMBL/GenBank/DDBJ databases">
        <title>Genome-Enabled Discovery of Anthraquinone Biosynthesis in Senna tora.</title>
        <authorList>
            <person name="Kang S.-H."/>
            <person name="Pandey R.P."/>
            <person name="Lee C.-M."/>
            <person name="Sim J.-S."/>
            <person name="Jeong J.-T."/>
            <person name="Choi B.-S."/>
            <person name="Jung M."/>
            <person name="Ginzburg D."/>
            <person name="Zhao K."/>
            <person name="Won S.Y."/>
            <person name="Oh T.-J."/>
            <person name="Yu Y."/>
            <person name="Kim N.-H."/>
            <person name="Lee O.R."/>
            <person name="Lee T.-H."/>
            <person name="Bashyal P."/>
            <person name="Kim T.-S."/>
            <person name="Lee W.-H."/>
            <person name="Kawkins C."/>
            <person name="Kim C.-K."/>
            <person name="Kim J.S."/>
            <person name="Ahn B.O."/>
            <person name="Rhee S.Y."/>
            <person name="Sohng J.K."/>
        </authorList>
    </citation>
    <scope>NUCLEOTIDE SEQUENCE</scope>
    <source>
        <tissue evidence="2">Leaf</tissue>
    </source>
</reference>
<feature type="region of interest" description="Disordered" evidence="1">
    <location>
        <begin position="35"/>
        <end position="55"/>
    </location>
</feature>